<accession>A0ABQ3UNF8</accession>
<keyword evidence="5" id="KW-1185">Reference proteome</keyword>
<dbReference type="Pfam" id="PF03364">
    <property type="entry name" value="Polyketide_cyc"/>
    <property type="match status" value="1"/>
</dbReference>
<evidence type="ECO:0000256" key="2">
    <source>
        <dbReference type="SAM" id="MobiDB-lite"/>
    </source>
</evidence>
<dbReference type="PANTHER" id="PTHR33824:SF7">
    <property type="entry name" value="POLYKETIDE CYCLASE_DEHYDRASE AND LIPID TRANSPORT SUPERFAMILY PROTEIN"/>
    <property type="match status" value="1"/>
</dbReference>
<dbReference type="SUPFAM" id="SSF55961">
    <property type="entry name" value="Bet v1-like"/>
    <property type="match status" value="1"/>
</dbReference>
<dbReference type="Gene3D" id="3.30.530.20">
    <property type="match status" value="1"/>
</dbReference>
<dbReference type="RefSeq" id="WP_201370956.1">
    <property type="nucleotide sequence ID" value="NZ_BNJG01000001.1"/>
</dbReference>
<dbReference type="Proteomes" id="UP000654345">
    <property type="component" value="Unassembled WGS sequence"/>
</dbReference>
<feature type="domain" description="Coenzyme Q-binding protein COQ10 START" evidence="3">
    <location>
        <begin position="10"/>
        <end position="88"/>
    </location>
</feature>
<reference evidence="4 5" key="1">
    <citation type="journal article" date="2021" name="Int. J. Syst. Evol. Microbiol.">
        <title>Reticulibacter mediterranei gen. nov., sp. nov., within the new family Reticulibacteraceae fam. nov., and Ktedonospora formicarum gen. nov., sp. nov., Ktedonobacter robiniae sp. nov., Dictyobacter formicarum sp. nov. and Dictyobacter arantiisoli sp. nov., belonging to the class Ktedonobacteria.</title>
        <authorList>
            <person name="Yabe S."/>
            <person name="Zheng Y."/>
            <person name="Wang C.M."/>
            <person name="Sakai Y."/>
            <person name="Abe K."/>
            <person name="Yokota A."/>
            <person name="Donadio S."/>
            <person name="Cavaletti L."/>
            <person name="Monciardini P."/>
        </authorList>
    </citation>
    <scope>NUCLEOTIDE SEQUENCE [LARGE SCALE GENOMIC DNA]</scope>
    <source>
        <strain evidence="4 5">SOSP1-30</strain>
    </source>
</reference>
<evidence type="ECO:0000259" key="3">
    <source>
        <dbReference type="Pfam" id="PF03364"/>
    </source>
</evidence>
<feature type="compositionally biased region" description="Basic and acidic residues" evidence="2">
    <location>
        <begin position="294"/>
        <end position="305"/>
    </location>
</feature>
<evidence type="ECO:0000313" key="4">
    <source>
        <dbReference type="EMBL" id="GHO54218.1"/>
    </source>
</evidence>
<keyword evidence="1" id="KW-0175">Coiled coil</keyword>
<evidence type="ECO:0000256" key="1">
    <source>
        <dbReference type="SAM" id="Coils"/>
    </source>
</evidence>
<dbReference type="CDD" id="cd07817">
    <property type="entry name" value="SRPBCC_8"/>
    <property type="match status" value="1"/>
</dbReference>
<dbReference type="PANTHER" id="PTHR33824">
    <property type="entry name" value="POLYKETIDE CYCLASE/DEHYDRASE AND LIPID TRANSPORT SUPERFAMILY PROTEIN"/>
    <property type="match status" value="1"/>
</dbReference>
<comment type="caution">
    <text evidence="4">The sequence shown here is derived from an EMBL/GenBank/DDBJ whole genome shotgun (WGS) entry which is preliminary data.</text>
</comment>
<gene>
    <name evidence="4" type="ORF">KSB_26930</name>
</gene>
<name>A0ABQ3UNF8_9CHLR</name>
<dbReference type="EMBL" id="BNJG01000001">
    <property type="protein sequence ID" value="GHO54218.1"/>
    <property type="molecule type" value="Genomic_DNA"/>
</dbReference>
<sequence length="341" mass="39744">MVEHSASVTVKAPVHQVYELFTHFNDFPKFMRFVKEVTYYDDQRSHWVVQMLGRHEWDAVNEDWIPDKQVGWRSVRGLKNGGRVKFRALNPQSTEVAVYIYYVPPTGTLGRLGENLGVNSYIDTVLQTELTHFARMVEEAPEGALDPMSSHYLFHKESVVSRGEMTERQRLSMQHDPMMTAQALTEREQRIAQEKDRKQRQFQQTSEVTRLRLEREKQAREAFLKSLEEARQEKLQAMANVIADEPLETYAPHPVYDTLGGRHAGLERTNFGDKDSLRPRYPWYTQDPMMSRLPPKEKNPEQKSVEDLYEESPWMMLIRGNRDVCILSDYYEPGSSANPSQ</sequence>
<organism evidence="4 5">
    <name type="scientific">Ktedonobacter robiniae</name>
    <dbReference type="NCBI Taxonomy" id="2778365"/>
    <lineage>
        <taxon>Bacteria</taxon>
        <taxon>Bacillati</taxon>
        <taxon>Chloroflexota</taxon>
        <taxon>Ktedonobacteria</taxon>
        <taxon>Ktedonobacterales</taxon>
        <taxon>Ktedonobacteraceae</taxon>
        <taxon>Ktedonobacter</taxon>
    </lineage>
</organism>
<feature type="region of interest" description="Disordered" evidence="2">
    <location>
        <begin position="277"/>
        <end position="305"/>
    </location>
</feature>
<proteinExistence type="predicted"/>
<feature type="coiled-coil region" evidence="1">
    <location>
        <begin position="181"/>
        <end position="244"/>
    </location>
</feature>
<evidence type="ECO:0000313" key="5">
    <source>
        <dbReference type="Proteomes" id="UP000654345"/>
    </source>
</evidence>
<dbReference type="InterPro" id="IPR023393">
    <property type="entry name" value="START-like_dom_sf"/>
</dbReference>
<dbReference type="InterPro" id="IPR047137">
    <property type="entry name" value="ORF3"/>
</dbReference>
<dbReference type="InterPro" id="IPR005031">
    <property type="entry name" value="COQ10_START"/>
</dbReference>
<protein>
    <recommendedName>
        <fullName evidence="3">Coenzyme Q-binding protein COQ10 START domain-containing protein</fullName>
    </recommendedName>
</protein>